<evidence type="ECO:0000256" key="1">
    <source>
        <dbReference type="ARBA" id="ARBA00023186"/>
    </source>
</evidence>
<name>A0A5B7BL47_DAVIN</name>
<keyword evidence="1" id="KW-0143">Chaperone</keyword>
<sequence>MASHHHHPHPYQCHHHHNSHPTTTATYCCCCGCGGCTPSPHPPPPDPLLQSIASHLLHPPPPQPHLYSPYLNTPCDPYKPHHHQTQFYPSQTHHQKQQQFQHHQQLQQQQTQPIVSSLLRRIAALESSLRHQFHANPTSSHSLRDAAARTIQTHFRAFLVRRSRTLRQLKDLAFIKSTLNTLKTSLSDNTHLDSQTLSHEAIDLLLKLDYIQGGDPMIRDGKRSISRELIRFIEFVDGVYVKRNELSSRRVQNERCIGTGNKSRVLYSGHRMGNAECGDLDGYERNLMEKLRGRVEKIHGLSRVSEDDDDEGDLGLEKPSISNNGRFGFSQNRNGGLVKRSGGVQAKVKKRVSFAEDGDVSRSTHEPISSGDVNGSDGSGSIDDEIELVDNFCKEIEEIGGFAKETEDDEEGNIEDGGSSQISDGERNPRSDLRAEGNYEIRGQYQGQNGNFVFSAPLPVQMESRADLLKKKKALKIVN</sequence>
<dbReference type="PROSITE" id="PS50096">
    <property type="entry name" value="IQ"/>
    <property type="match status" value="1"/>
</dbReference>
<feature type="compositionally biased region" description="Polar residues" evidence="2">
    <location>
        <begin position="320"/>
        <end position="334"/>
    </location>
</feature>
<proteinExistence type="predicted"/>
<dbReference type="GO" id="GO:0006457">
    <property type="term" value="P:protein folding"/>
    <property type="evidence" value="ECO:0007669"/>
    <property type="project" value="TreeGrafter"/>
</dbReference>
<reference evidence="3" key="1">
    <citation type="submission" date="2019-08" db="EMBL/GenBank/DDBJ databases">
        <title>Reference gene set and small RNA set construction with multiple tissues from Davidia involucrata Baill.</title>
        <authorList>
            <person name="Yang H."/>
            <person name="Zhou C."/>
            <person name="Li G."/>
            <person name="Wang J."/>
            <person name="Gao P."/>
            <person name="Wang M."/>
            <person name="Wang R."/>
            <person name="Zhao Y."/>
        </authorList>
    </citation>
    <scope>NUCLEOTIDE SEQUENCE</scope>
    <source>
        <tissue evidence="3">Mixed with DoveR01_LX</tissue>
    </source>
</reference>
<dbReference type="AlphaFoldDB" id="A0A5B7BL47"/>
<dbReference type="GO" id="GO:0009506">
    <property type="term" value="C:plasmodesma"/>
    <property type="evidence" value="ECO:0007669"/>
    <property type="project" value="TreeGrafter"/>
</dbReference>
<dbReference type="PANTHER" id="PTHR33322:SF18">
    <property type="entry name" value="BAG FAMILY MOLECULAR CHAPERONE REGULATOR 8, CHLOROPLASTIC"/>
    <property type="match status" value="1"/>
</dbReference>
<evidence type="ECO:0000256" key="2">
    <source>
        <dbReference type="SAM" id="MobiDB-lite"/>
    </source>
</evidence>
<feature type="compositionally biased region" description="Basic and acidic residues" evidence="2">
    <location>
        <begin position="424"/>
        <end position="437"/>
    </location>
</feature>
<feature type="compositionally biased region" description="Low complexity" evidence="2">
    <location>
        <begin position="97"/>
        <end position="111"/>
    </location>
</feature>
<feature type="region of interest" description="Disordered" evidence="2">
    <location>
        <begin position="401"/>
        <end position="437"/>
    </location>
</feature>
<feature type="region of interest" description="Disordered" evidence="2">
    <location>
        <begin position="354"/>
        <end position="381"/>
    </location>
</feature>
<protein>
    <recommendedName>
        <fullName evidence="4">BAG family molecular chaperone regulator 8, chloroplastic</fullName>
    </recommendedName>
</protein>
<evidence type="ECO:0000313" key="3">
    <source>
        <dbReference type="EMBL" id="MPA69104.1"/>
    </source>
</evidence>
<dbReference type="EMBL" id="GHES01038545">
    <property type="protein sequence ID" value="MPA69104.1"/>
    <property type="molecule type" value="Transcribed_RNA"/>
</dbReference>
<feature type="compositionally biased region" description="Low complexity" evidence="2">
    <location>
        <begin position="369"/>
        <end position="381"/>
    </location>
</feature>
<feature type="region of interest" description="Disordered" evidence="2">
    <location>
        <begin position="83"/>
        <end position="111"/>
    </location>
</feature>
<feature type="region of interest" description="Disordered" evidence="2">
    <location>
        <begin position="302"/>
        <end position="342"/>
    </location>
</feature>
<dbReference type="InterPro" id="IPR040400">
    <property type="entry name" value="BAG5/6/7/8"/>
</dbReference>
<accession>A0A5B7BL47</accession>
<gene>
    <name evidence="3" type="ORF">Din_038545</name>
</gene>
<evidence type="ECO:0008006" key="4">
    <source>
        <dbReference type="Google" id="ProtNLM"/>
    </source>
</evidence>
<dbReference type="PANTHER" id="PTHR33322">
    <property type="entry name" value="BAG DOMAIN CONTAINING PROTEIN, EXPRESSED"/>
    <property type="match status" value="1"/>
</dbReference>
<organism evidence="3">
    <name type="scientific">Davidia involucrata</name>
    <name type="common">Dove tree</name>
    <dbReference type="NCBI Taxonomy" id="16924"/>
    <lineage>
        <taxon>Eukaryota</taxon>
        <taxon>Viridiplantae</taxon>
        <taxon>Streptophyta</taxon>
        <taxon>Embryophyta</taxon>
        <taxon>Tracheophyta</taxon>
        <taxon>Spermatophyta</taxon>
        <taxon>Magnoliopsida</taxon>
        <taxon>eudicotyledons</taxon>
        <taxon>Gunneridae</taxon>
        <taxon>Pentapetalae</taxon>
        <taxon>asterids</taxon>
        <taxon>Cornales</taxon>
        <taxon>Nyssaceae</taxon>
        <taxon>Davidia</taxon>
    </lineage>
</organism>